<evidence type="ECO:0000256" key="20">
    <source>
        <dbReference type="PROSITE-ProRule" id="PRU00124"/>
    </source>
</evidence>
<feature type="transmembrane region" description="Helical" evidence="22">
    <location>
        <begin position="1213"/>
        <end position="1236"/>
    </location>
</feature>
<reference evidence="30" key="1">
    <citation type="submission" date="2023-01" db="EMBL/GenBank/DDBJ databases">
        <title>Genome assembly of the deep-sea coral Lophelia pertusa.</title>
        <authorList>
            <person name="Herrera S."/>
            <person name="Cordes E."/>
        </authorList>
    </citation>
    <scope>NUCLEOTIDE SEQUENCE</scope>
    <source>
        <strain evidence="30">USNM1676648</strain>
        <tissue evidence="30">Polyp</tissue>
    </source>
</reference>
<dbReference type="PRINTS" id="PR00249">
    <property type="entry name" value="GPCRSECRETIN"/>
</dbReference>
<evidence type="ECO:0000313" key="31">
    <source>
        <dbReference type="Proteomes" id="UP001163046"/>
    </source>
</evidence>
<feature type="disulfide bond" evidence="20">
    <location>
        <begin position="292"/>
        <end position="310"/>
    </location>
</feature>
<dbReference type="Gene3D" id="3.80.10.10">
    <property type="entry name" value="Ribonuclease Inhibitor"/>
    <property type="match status" value="1"/>
</dbReference>
<dbReference type="InterPro" id="IPR007110">
    <property type="entry name" value="Ig-like_dom"/>
</dbReference>
<evidence type="ECO:0000256" key="6">
    <source>
        <dbReference type="ARBA" id="ARBA00022553"/>
    </source>
</evidence>
<dbReference type="InterPro" id="IPR000832">
    <property type="entry name" value="GPCR_2_secretin-like"/>
</dbReference>
<dbReference type="GO" id="GO:0004930">
    <property type="term" value="F:G protein-coupled receptor activity"/>
    <property type="evidence" value="ECO:0007669"/>
    <property type="project" value="UniProtKB-KW"/>
</dbReference>
<evidence type="ECO:0000259" key="25">
    <source>
        <dbReference type="PROSITE" id="PS50041"/>
    </source>
</evidence>
<dbReference type="InterPro" id="IPR000372">
    <property type="entry name" value="LRRNT"/>
</dbReference>
<dbReference type="Pfam" id="PF01825">
    <property type="entry name" value="GPS"/>
    <property type="match status" value="1"/>
</dbReference>
<keyword evidence="10 23" id="KW-0732">Signal</keyword>
<keyword evidence="18" id="KW-0325">Glycoprotein</keyword>
<keyword evidence="31" id="KW-1185">Reference proteome</keyword>
<keyword evidence="13 22" id="KW-1133">Transmembrane helix</keyword>
<feature type="domain" description="G-protein coupled receptors family 2 profile 1" evidence="27">
    <location>
        <begin position="668"/>
        <end position="713"/>
    </location>
</feature>
<evidence type="ECO:0000256" key="2">
    <source>
        <dbReference type="ARBA" id="ARBA00004651"/>
    </source>
</evidence>
<evidence type="ECO:0000259" key="28">
    <source>
        <dbReference type="PROSITE" id="PS50261"/>
    </source>
</evidence>
<dbReference type="InterPro" id="IPR002172">
    <property type="entry name" value="LDrepeatLR_classA_rpt"/>
</dbReference>
<dbReference type="InterPro" id="IPR036179">
    <property type="entry name" value="Ig-like_dom_sf"/>
</dbReference>
<dbReference type="PROSITE" id="PS50068">
    <property type="entry name" value="LDLRA_2"/>
    <property type="match status" value="3"/>
</dbReference>
<feature type="transmembrane region" description="Helical" evidence="22">
    <location>
        <begin position="1131"/>
        <end position="1151"/>
    </location>
</feature>
<feature type="transmembrane region" description="Helical" evidence="22">
    <location>
        <begin position="1242"/>
        <end position="1265"/>
    </location>
</feature>
<dbReference type="InterPro" id="IPR032471">
    <property type="entry name" value="AGRL2-4_GAIN_subdom_A"/>
</dbReference>
<dbReference type="FunFam" id="4.10.400.10:FF:000009">
    <property type="entry name" value="Low-density lipoprotein receptor-related protein 1"/>
    <property type="match status" value="1"/>
</dbReference>
<dbReference type="InterPro" id="IPR036364">
    <property type="entry name" value="SEA_dom_sf"/>
</dbReference>
<evidence type="ECO:0000256" key="8">
    <source>
        <dbReference type="ARBA" id="ARBA00022614"/>
    </source>
</evidence>
<dbReference type="PROSITE" id="PS00650">
    <property type="entry name" value="G_PROTEIN_RECEP_F2_2"/>
    <property type="match status" value="1"/>
</dbReference>
<dbReference type="Pfam" id="PF00002">
    <property type="entry name" value="7tm_2"/>
    <property type="match status" value="1"/>
</dbReference>
<evidence type="ECO:0000256" key="15">
    <source>
        <dbReference type="ARBA" id="ARBA00023136"/>
    </source>
</evidence>
<dbReference type="Pfam" id="PF01390">
    <property type="entry name" value="SEA"/>
    <property type="match status" value="1"/>
</dbReference>
<dbReference type="InterPro" id="IPR001304">
    <property type="entry name" value="C-type_lectin-like"/>
</dbReference>
<feature type="disulfide bond" evidence="20">
    <location>
        <begin position="285"/>
        <end position="297"/>
    </location>
</feature>
<evidence type="ECO:0000256" key="1">
    <source>
        <dbReference type="ARBA" id="ARBA00004479"/>
    </source>
</evidence>
<name>A0A9W9YNN5_9CNID</name>
<dbReference type="SUPFAM" id="SSF56436">
    <property type="entry name" value="C-type lectin-like"/>
    <property type="match status" value="1"/>
</dbReference>
<feature type="domain" description="GAIN-B" evidence="26">
    <location>
        <begin position="862"/>
        <end position="1016"/>
    </location>
</feature>
<dbReference type="GO" id="GO:0006897">
    <property type="term" value="P:endocytosis"/>
    <property type="evidence" value="ECO:0007669"/>
    <property type="project" value="UniProtKB-KW"/>
</dbReference>
<dbReference type="SUPFAM" id="SSF81321">
    <property type="entry name" value="Family A G protein-coupled receptor-like"/>
    <property type="match status" value="1"/>
</dbReference>
<evidence type="ECO:0000256" key="17">
    <source>
        <dbReference type="ARBA" id="ARBA00023170"/>
    </source>
</evidence>
<dbReference type="Gene3D" id="1.25.40.610">
    <property type="match status" value="1"/>
</dbReference>
<feature type="disulfide bond" evidence="20">
    <location>
        <begin position="224"/>
        <end position="239"/>
    </location>
</feature>
<keyword evidence="19" id="KW-0807">Transducer</keyword>
<dbReference type="PROSITE" id="PS50024">
    <property type="entry name" value="SEA"/>
    <property type="match status" value="1"/>
</dbReference>
<dbReference type="SMART" id="SM00013">
    <property type="entry name" value="LRRNT"/>
    <property type="match status" value="1"/>
</dbReference>
<feature type="domain" description="Ig-like" evidence="29">
    <location>
        <begin position="466"/>
        <end position="553"/>
    </location>
</feature>
<dbReference type="PROSITE" id="PS50221">
    <property type="entry name" value="GAIN_B"/>
    <property type="match status" value="1"/>
</dbReference>
<evidence type="ECO:0000256" key="10">
    <source>
        <dbReference type="ARBA" id="ARBA00022729"/>
    </source>
</evidence>
<gene>
    <name evidence="30" type="primary">LPHN3</name>
    <name evidence="30" type="ORF">OS493_016916</name>
</gene>
<evidence type="ECO:0000259" key="26">
    <source>
        <dbReference type="PROSITE" id="PS50221"/>
    </source>
</evidence>
<comment type="similarity">
    <text evidence="3">Belongs to the G-protein coupled receptor 2 family. Adhesion G-protein coupled receptor (ADGR) subfamily.</text>
</comment>
<evidence type="ECO:0000256" key="19">
    <source>
        <dbReference type="ARBA" id="ARBA00023224"/>
    </source>
</evidence>
<feature type="transmembrane region" description="Helical" evidence="22">
    <location>
        <begin position="1086"/>
        <end position="1110"/>
    </location>
</feature>
<dbReference type="EMBL" id="MU827310">
    <property type="protein sequence ID" value="KAJ7360286.1"/>
    <property type="molecule type" value="Genomic_DNA"/>
</dbReference>
<evidence type="ECO:0000256" key="5">
    <source>
        <dbReference type="ARBA" id="ARBA00022536"/>
    </source>
</evidence>
<keyword evidence="7" id="KW-0254">Endocytosis</keyword>
<dbReference type="PANTHER" id="PTHR12011:SF347">
    <property type="entry name" value="FI21270P1-RELATED"/>
    <property type="match status" value="1"/>
</dbReference>
<dbReference type="InterPro" id="IPR017983">
    <property type="entry name" value="GPCR_2_secretin-like_CS"/>
</dbReference>
<evidence type="ECO:0000259" key="29">
    <source>
        <dbReference type="PROSITE" id="PS50835"/>
    </source>
</evidence>
<dbReference type="InterPro" id="IPR046338">
    <property type="entry name" value="GAIN_dom_sf"/>
</dbReference>
<feature type="disulfide bond" evidence="20">
    <location>
        <begin position="250"/>
        <end position="268"/>
    </location>
</feature>
<feature type="transmembrane region" description="Helical" evidence="22">
    <location>
        <begin position="1171"/>
        <end position="1193"/>
    </location>
</feature>
<evidence type="ECO:0000256" key="11">
    <source>
        <dbReference type="ARBA" id="ARBA00022737"/>
    </source>
</evidence>
<dbReference type="PROSITE" id="PS50041">
    <property type="entry name" value="C_TYPE_LECTIN_2"/>
    <property type="match status" value="1"/>
</dbReference>
<dbReference type="CDD" id="cd15040">
    <property type="entry name" value="7tmB2_Adhesion"/>
    <property type="match status" value="1"/>
</dbReference>
<dbReference type="InterPro" id="IPR017981">
    <property type="entry name" value="GPCR_2-like_7TM"/>
</dbReference>
<keyword evidence="6" id="KW-0597">Phosphoprotein</keyword>
<dbReference type="Pfam" id="PF00059">
    <property type="entry name" value="Lectin_C"/>
    <property type="match status" value="1"/>
</dbReference>
<dbReference type="PROSITE" id="PS01209">
    <property type="entry name" value="LDLRA_1"/>
    <property type="match status" value="2"/>
</dbReference>
<protein>
    <submittedName>
        <fullName evidence="30">Adhesion G protein-coupled receptor L3</fullName>
    </submittedName>
</protein>
<feature type="chain" id="PRO_5040956107" evidence="23">
    <location>
        <begin position="25"/>
        <end position="1344"/>
    </location>
</feature>
<evidence type="ECO:0000256" key="14">
    <source>
        <dbReference type="ARBA" id="ARBA00023040"/>
    </source>
</evidence>
<feature type="region of interest" description="Disordered" evidence="21">
    <location>
        <begin position="1317"/>
        <end position="1344"/>
    </location>
</feature>
<evidence type="ECO:0000256" key="18">
    <source>
        <dbReference type="ARBA" id="ARBA00023180"/>
    </source>
</evidence>
<dbReference type="PROSITE" id="PS50835">
    <property type="entry name" value="IG_LIKE"/>
    <property type="match status" value="1"/>
</dbReference>
<dbReference type="GO" id="GO:0005886">
    <property type="term" value="C:plasma membrane"/>
    <property type="evidence" value="ECO:0007669"/>
    <property type="project" value="UniProtKB-SubCell"/>
</dbReference>
<evidence type="ECO:0000313" key="30">
    <source>
        <dbReference type="EMBL" id="KAJ7360286.1"/>
    </source>
</evidence>
<sequence>MTLLAMKILGFYSLLLHWSIYGTAETFPCGDVCECSGKQQQSSEGIVADCSRRNLGHLPARLPEDTQYLDLSGNSISALSSRQVVDLPRNLLVLDLFDNPLKCDDRILRSLATSITLKSNCHGLSIVVGYDLHSLRTRGARNGHRTKRDVASCQPGASNCVKYICGDKEYWLPYQTYWGCCKGDIHDLRETYCTQLQGILQCNSTLVPQSKCRNGHCIPEPWLCNKMNDCQDGSDELGCDLCNKTNNFRCWNGRCIPQSAVCDAYNDCGDGSDETFCQTLAGGWCSTKQYRCPTDVCIPLEKVCDGKADCTDYSDEIGCNQTCDNGWKHYMSSCYKYSNRQSRWTDARRLCQNIGADLAKITSRDVHDFVFGLGSHQPFDIWIGLQQQAASGDFVWTDRSPVGNFTFWSRGEPRLGPGVCVEMHRNDNKGRWRTDKCTVKHSSYVCQKARVCDTAGNDCNSNFEKPKVTSFPSEKTISALYGSNVTVECKASGFPRPTVKLLINALRAYTTEGGHTVMAPYEATVTYVVKMSSDVECHISNRLGSSFFRMRINLKDDDSAYLKAVLRLKDLTYTSDLSDPLSERFKSLAGSLEDQLLILYKDVAEVRDVNVVGFREGSVVADILHTVKGSSSVVQDVLIKAVQTNQLGNVVVDSYGDVKACPKEFFNVSWSGTFEEEYATQNCPRGASGVAKRKCLENGVWGYPDYGECANKEFNQLQEKINGLFNSSNPSNKDITMIITELSSLTKPKKYDAVIGGNIKISTQILQDVVNYNNKFSNSCEAVAANVEGFLQTVSNLLDMNNLRDFTQLQKTDNTTTDLTKITEDFGLQAAAGQEKEDGKQIVVKDNIAMETKLVPNTVQGPLVFPSYSDGSLSSPMWTKSGKQYITLPKEIFNGESSSSTNGTKVASFLFRTLTSFLTQESAYEQVGQQFQVESRIISSAVQPPVGKLVEPVVIVFGGVQEGSMVCVYWDYNLNSKGGGWSTDGCWLASRKNGTATCECDHLTNFAVLMDTSGISTEHAGHRKALEYITVIGCSLSLLGILITLIIHFVLWRILKSPKTVIHVNLCIALMAANVLLLIGSASTEYKVLCTVISSLLHYFFLGAIFWMLAEGLQIYSSIVKVFGGERKLKYFYILGWGFPFLIVAICLAITKTVGYGGDKTCWLSTSSGLIWTFIGPALTVVLINVIIFVLVLRAMMTSHKMMSAPDKDKIKLGMKCSIVLLPLLGITWLFGVLAFDQSTVVFLYLFAIFNSLQGLFIFVFHCVFDQQVRSAIVMWKRKRQRTSYASGADTTPKSKRVSNSLTTERLPSHGIKMSDLKKQENKQCNRQNGEGPSEWQKRKANRV</sequence>
<dbReference type="SUPFAM" id="SSF111418">
    <property type="entry name" value="Hormone receptor domain"/>
    <property type="match status" value="1"/>
</dbReference>
<dbReference type="OrthoDB" id="5971039at2759"/>
<dbReference type="SUPFAM" id="SSF48726">
    <property type="entry name" value="Immunoglobulin"/>
    <property type="match status" value="1"/>
</dbReference>
<dbReference type="SUPFAM" id="SSF57424">
    <property type="entry name" value="LDL receptor-like module"/>
    <property type="match status" value="3"/>
</dbReference>
<dbReference type="Gene3D" id="4.10.1240.10">
    <property type="entry name" value="GPCR, family 2, extracellular hormone receptor domain"/>
    <property type="match status" value="1"/>
</dbReference>
<feature type="domain" description="G-protein coupled receptors family 2 profile 2" evidence="28">
    <location>
        <begin position="1026"/>
        <end position="1266"/>
    </location>
</feature>
<keyword evidence="15 22" id="KW-0472">Membrane</keyword>
<evidence type="ECO:0000259" key="24">
    <source>
        <dbReference type="PROSITE" id="PS50024"/>
    </source>
</evidence>
<feature type="domain" description="C-type lectin" evidence="25">
    <location>
        <begin position="330"/>
        <end position="437"/>
    </location>
</feature>
<dbReference type="Pfam" id="PF00057">
    <property type="entry name" value="Ldl_recept_a"/>
    <property type="match status" value="3"/>
</dbReference>
<organism evidence="30 31">
    <name type="scientific">Desmophyllum pertusum</name>
    <dbReference type="NCBI Taxonomy" id="174260"/>
    <lineage>
        <taxon>Eukaryota</taxon>
        <taxon>Metazoa</taxon>
        <taxon>Cnidaria</taxon>
        <taxon>Anthozoa</taxon>
        <taxon>Hexacorallia</taxon>
        <taxon>Scleractinia</taxon>
        <taxon>Caryophylliina</taxon>
        <taxon>Caryophylliidae</taxon>
        <taxon>Desmophyllum</taxon>
    </lineage>
</organism>
<evidence type="ECO:0000256" key="7">
    <source>
        <dbReference type="ARBA" id="ARBA00022583"/>
    </source>
</evidence>
<keyword evidence="4" id="KW-1003">Cell membrane</keyword>
<dbReference type="SUPFAM" id="SSF82671">
    <property type="entry name" value="SEA domain"/>
    <property type="match status" value="1"/>
</dbReference>
<keyword evidence="5" id="KW-0245">EGF-like domain</keyword>
<evidence type="ECO:0000256" key="16">
    <source>
        <dbReference type="ARBA" id="ARBA00023157"/>
    </source>
</evidence>
<evidence type="ECO:0000256" key="3">
    <source>
        <dbReference type="ARBA" id="ARBA00007343"/>
    </source>
</evidence>
<keyword evidence="16 20" id="KW-1015">Disulfide bond</keyword>
<dbReference type="PROSITE" id="PS50261">
    <property type="entry name" value="G_PROTEIN_RECEP_F2_4"/>
    <property type="match status" value="1"/>
</dbReference>
<dbReference type="Gene3D" id="2.60.220.50">
    <property type="match status" value="1"/>
</dbReference>
<dbReference type="InterPro" id="IPR001879">
    <property type="entry name" value="GPCR_2_extracellular_dom"/>
</dbReference>
<dbReference type="PRINTS" id="PR01694">
    <property type="entry name" value="BAIPRECURSOR"/>
</dbReference>
<feature type="disulfide bond" evidence="20">
    <location>
        <begin position="304"/>
        <end position="319"/>
    </location>
</feature>
<feature type="signal peptide" evidence="23">
    <location>
        <begin position="1"/>
        <end position="24"/>
    </location>
</feature>
<dbReference type="PANTHER" id="PTHR12011">
    <property type="entry name" value="ADHESION G-PROTEIN COUPLED RECEPTOR"/>
    <property type="match status" value="1"/>
</dbReference>
<dbReference type="CDD" id="cd00037">
    <property type="entry name" value="CLECT"/>
    <property type="match status" value="1"/>
</dbReference>
<keyword evidence="9 22" id="KW-0812">Transmembrane</keyword>
<dbReference type="Gene3D" id="4.10.400.10">
    <property type="entry name" value="Low-density Lipoprotein Receptor"/>
    <property type="match status" value="3"/>
</dbReference>
<feature type="transmembrane region" description="Helical" evidence="22">
    <location>
        <begin position="1028"/>
        <end position="1050"/>
    </location>
</feature>
<evidence type="ECO:0000256" key="21">
    <source>
        <dbReference type="SAM" id="MobiDB-lite"/>
    </source>
</evidence>
<proteinExistence type="inferred from homology"/>
<dbReference type="InterPro" id="IPR000203">
    <property type="entry name" value="GPS"/>
</dbReference>
<dbReference type="Gene3D" id="1.20.1070.10">
    <property type="entry name" value="Rhodopsin 7-helix transmembrane proteins"/>
    <property type="match status" value="1"/>
</dbReference>
<comment type="caution">
    <text evidence="20">Lacks conserved residue(s) required for the propagation of feature annotation.</text>
</comment>
<dbReference type="CDD" id="cd00112">
    <property type="entry name" value="LDLa"/>
    <property type="match status" value="3"/>
</dbReference>
<dbReference type="SMART" id="SM00192">
    <property type="entry name" value="LDLa"/>
    <property type="match status" value="3"/>
</dbReference>
<comment type="caution">
    <text evidence="30">The sequence shown here is derived from an EMBL/GenBank/DDBJ whole genome shotgun (WGS) entry which is preliminary data.</text>
</comment>
<accession>A0A9W9YNN5</accession>
<dbReference type="InterPro" id="IPR023415">
    <property type="entry name" value="LDLR_class-A_CS"/>
</dbReference>
<feature type="disulfide bond" evidence="20">
    <location>
        <begin position="262"/>
        <end position="277"/>
    </location>
</feature>
<dbReference type="PROSITE" id="PS50227">
    <property type="entry name" value="G_PROTEIN_RECEP_F2_3"/>
    <property type="match status" value="1"/>
</dbReference>
<dbReference type="FunFam" id="1.20.1070.10:FF:000058">
    <property type="entry name" value="Adhesion G protein-coupled receptor F5"/>
    <property type="match status" value="1"/>
</dbReference>
<dbReference type="SMART" id="SM00034">
    <property type="entry name" value="CLECT"/>
    <property type="match status" value="1"/>
</dbReference>
<dbReference type="Pfam" id="PF16489">
    <property type="entry name" value="GAIN"/>
    <property type="match status" value="1"/>
</dbReference>
<feature type="domain" description="SEA" evidence="24">
    <location>
        <begin position="558"/>
        <end position="663"/>
    </location>
</feature>
<keyword evidence="14" id="KW-0297">G-protein coupled receptor</keyword>
<evidence type="ECO:0000256" key="4">
    <source>
        <dbReference type="ARBA" id="ARBA00022475"/>
    </source>
</evidence>
<dbReference type="GO" id="GO:0007166">
    <property type="term" value="P:cell surface receptor signaling pathway"/>
    <property type="evidence" value="ECO:0007669"/>
    <property type="project" value="InterPro"/>
</dbReference>
<dbReference type="InterPro" id="IPR036445">
    <property type="entry name" value="GPCR_2_extracell_dom_sf"/>
</dbReference>
<feature type="transmembrane region" description="Helical" evidence="22">
    <location>
        <begin position="1062"/>
        <end position="1080"/>
    </location>
</feature>
<dbReference type="InterPro" id="IPR016186">
    <property type="entry name" value="C-type_lectin-like/link_sf"/>
</dbReference>
<dbReference type="SUPFAM" id="SSF52058">
    <property type="entry name" value="L domain-like"/>
    <property type="match status" value="1"/>
</dbReference>
<keyword evidence="12" id="KW-0106">Calcium</keyword>
<dbReference type="Gene3D" id="3.10.100.10">
    <property type="entry name" value="Mannose-Binding Protein A, subunit A"/>
    <property type="match status" value="1"/>
</dbReference>
<comment type="subcellular location">
    <subcellularLocation>
        <location evidence="2">Cell membrane</location>
        <topology evidence="2">Multi-pass membrane protein</topology>
    </subcellularLocation>
    <subcellularLocation>
        <location evidence="1">Membrane</location>
        <topology evidence="1">Single-pass type I membrane protein</topology>
    </subcellularLocation>
</comment>
<dbReference type="InterPro" id="IPR057244">
    <property type="entry name" value="GAIN_B"/>
</dbReference>
<evidence type="ECO:0000256" key="9">
    <source>
        <dbReference type="ARBA" id="ARBA00022692"/>
    </source>
</evidence>
<dbReference type="InterPro" id="IPR016187">
    <property type="entry name" value="CTDL_fold"/>
</dbReference>
<evidence type="ECO:0000259" key="27">
    <source>
        <dbReference type="PROSITE" id="PS50227"/>
    </source>
</evidence>
<dbReference type="Proteomes" id="UP001163046">
    <property type="component" value="Unassembled WGS sequence"/>
</dbReference>
<keyword evidence="8" id="KW-0433">Leucine-rich repeat</keyword>
<evidence type="ECO:0000256" key="12">
    <source>
        <dbReference type="ARBA" id="ARBA00022837"/>
    </source>
</evidence>
<keyword evidence="17 30" id="KW-0675">Receptor</keyword>
<evidence type="ECO:0000256" key="23">
    <source>
        <dbReference type="SAM" id="SignalP"/>
    </source>
</evidence>
<dbReference type="InterPro" id="IPR036055">
    <property type="entry name" value="LDL_receptor-like_sf"/>
</dbReference>
<dbReference type="InterPro" id="IPR000082">
    <property type="entry name" value="SEA_dom"/>
</dbReference>
<dbReference type="InterPro" id="IPR008077">
    <property type="entry name" value="GPCR_2_brain_angio_inhib"/>
</dbReference>
<evidence type="ECO:0000256" key="22">
    <source>
        <dbReference type="SAM" id="Phobius"/>
    </source>
</evidence>
<keyword evidence="11" id="KW-0677">Repeat</keyword>
<dbReference type="SMART" id="SM00303">
    <property type="entry name" value="GPS"/>
    <property type="match status" value="1"/>
</dbReference>
<feature type="disulfide bond" evidence="20">
    <location>
        <begin position="212"/>
        <end position="230"/>
    </location>
</feature>
<evidence type="ECO:0000256" key="13">
    <source>
        <dbReference type="ARBA" id="ARBA00022989"/>
    </source>
</evidence>
<dbReference type="InterPro" id="IPR032675">
    <property type="entry name" value="LRR_dom_sf"/>
</dbReference>